<feature type="region of interest" description="Disordered" evidence="5">
    <location>
        <begin position="72"/>
        <end position="98"/>
    </location>
</feature>
<dbReference type="EMBL" id="DSUH01000241">
    <property type="protein sequence ID" value="HGU33236.1"/>
    <property type="molecule type" value="Genomic_DNA"/>
</dbReference>
<evidence type="ECO:0000259" key="6">
    <source>
        <dbReference type="PROSITE" id="PS51061"/>
    </source>
</evidence>
<comment type="domain">
    <text evidence="4">Has an N-terminal Jag-N domain and 2 RNA-binding domains (KH and R3H).</text>
</comment>
<keyword evidence="4" id="KW-0963">Cytoplasm</keyword>
<dbReference type="InterPro" id="IPR038247">
    <property type="entry name" value="Jag_N_dom_sf"/>
</dbReference>
<dbReference type="GO" id="GO:0071555">
    <property type="term" value="P:cell wall organization"/>
    <property type="evidence" value="ECO:0007669"/>
    <property type="project" value="UniProtKB-KW"/>
</dbReference>
<dbReference type="Gene3D" id="3.30.1370.50">
    <property type="entry name" value="R3H-like domain"/>
    <property type="match status" value="1"/>
</dbReference>
<gene>
    <name evidence="4" type="primary">khpB</name>
    <name evidence="4" type="synonym">eloR</name>
    <name evidence="7" type="ORF">ENS29_10330</name>
</gene>
<dbReference type="GO" id="GO:0009252">
    <property type="term" value="P:peptidoglycan biosynthetic process"/>
    <property type="evidence" value="ECO:0007669"/>
    <property type="project" value="UniProtKB-UniRule"/>
</dbReference>
<dbReference type="SMART" id="SM01245">
    <property type="entry name" value="Jag_N"/>
    <property type="match status" value="1"/>
</dbReference>
<dbReference type="InterPro" id="IPR032782">
    <property type="entry name" value="KhpB_N"/>
</dbReference>
<dbReference type="PANTHER" id="PTHR35800">
    <property type="entry name" value="PROTEIN JAG"/>
    <property type="match status" value="1"/>
</dbReference>
<dbReference type="InterPro" id="IPR036867">
    <property type="entry name" value="R3H_dom_sf"/>
</dbReference>
<name>A0A7C4RRZ8_9BACT</name>
<keyword evidence="2 4" id="KW-0143">Chaperone</keyword>
<sequence length="294" mass="32461">MRTPTPALCHEAMNERIFEGRNVQAAVENACKSLCVPSETLAYDVISYGSSGIFGIVGIKKARIRVRLPASGSQEPPLLEKSENAPVPRVEQPMDDAPQPSVAPLEFKQVVADTVTQQTEVHEQPIDGMKPAAMPEAGPRDLPIEEWRLFLSAVVSRLADSPVVDVSRNDGRVVFSVESRGCEHLIGKKGQTLNAVLHVLRKYVQKTDPSLKVFIDVNRFRERKAEQLARLTNKVIQKVVQRGRPIAISSLSPKERDIVQQLIEKDKRVCAKTIGNGPSWKMIVSLASSQELST</sequence>
<feature type="region of interest" description="Jag_N domain" evidence="4">
    <location>
        <begin position="17"/>
        <end position="67"/>
    </location>
</feature>
<reference evidence="7" key="1">
    <citation type="journal article" date="2020" name="mSystems">
        <title>Genome- and Community-Level Interaction Insights into Carbon Utilization and Element Cycling Functions of Hydrothermarchaeota in Hydrothermal Sediment.</title>
        <authorList>
            <person name="Zhou Z."/>
            <person name="Liu Y."/>
            <person name="Xu W."/>
            <person name="Pan J."/>
            <person name="Luo Z.H."/>
            <person name="Li M."/>
        </authorList>
    </citation>
    <scope>NUCLEOTIDE SEQUENCE [LARGE SCALE GENOMIC DNA]</scope>
    <source>
        <strain evidence="7">SpSt-477</strain>
    </source>
</reference>
<dbReference type="InterPro" id="IPR039247">
    <property type="entry name" value="KhpB"/>
</dbReference>
<keyword evidence="4" id="KW-0694">RNA-binding</keyword>
<evidence type="ECO:0000313" key="7">
    <source>
        <dbReference type="EMBL" id="HGU33236.1"/>
    </source>
</evidence>
<dbReference type="InterPro" id="IPR015946">
    <property type="entry name" value="KH_dom-like_a/b"/>
</dbReference>
<comment type="subunit">
    <text evidence="4">Forms a complex with KhpA.</text>
</comment>
<dbReference type="Gene3D" id="3.30.30.80">
    <property type="entry name" value="probable RNA-binding protein from clostridium symbiosum atcc 14940"/>
    <property type="match status" value="1"/>
</dbReference>
<proteinExistence type="inferred from homology"/>
<evidence type="ECO:0000256" key="2">
    <source>
        <dbReference type="ARBA" id="ARBA00023186"/>
    </source>
</evidence>
<comment type="caution">
    <text evidence="7">The sequence shown here is derived from an EMBL/GenBank/DDBJ whole genome shotgun (WGS) entry which is preliminary data.</text>
</comment>
<evidence type="ECO:0000256" key="1">
    <source>
        <dbReference type="ARBA" id="ARBA00022960"/>
    </source>
</evidence>
<evidence type="ECO:0000256" key="4">
    <source>
        <dbReference type="HAMAP-Rule" id="MF_00867"/>
    </source>
</evidence>
<dbReference type="Gene3D" id="3.30.300.20">
    <property type="match status" value="1"/>
</dbReference>
<dbReference type="PROSITE" id="PS51061">
    <property type="entry name" value="R3H"/>
    <property type="match status" value="1"/>
</dbReference>
<evidence type="ECO:0000256" key="5">
    <source>
        <dbReference type="SAM" id="MobiDB-lite"/>
    </source>
</evidence>
<evidence type="ECO:0000256" key="3">
    <source>
        <dbReference type="ARBA" id="ARBA00023316"/>
    </source>
</evidence>
<dbReference type="GO" id="GO:0003723">
    <property type="term" value="F:RNA binding"/>
    <property type="evidence" value="ECO:0007669"/>
    <property type="project" value="UniProtKB-UniRule"/>
</dbReference>
<dbReference type="GO" id="GO:0005737">
    <property type="term" value="C:cytoplasm"/>
    <property type="evidence" value="ECO:0007669"/>
    <property type="project" value="UniProtKB-SubCell"/>
</dbReference>
<organism evidence="7">
    <name type="scientific">Desulfatirhabdium butyrativorans</name>
    <dbReference type="NCBI Taxonomy" id="340467"/>
    <lineage>
        <taxon>Bacteria</taxon>
        <taxon>Pseudomonadati</taxon>
        <taxon>Thermodesulfobacteriota</taxon>
        <taxon>Desulfobacteria</taxon>
        <taxon>Desulfobacterales</taxon>
        <taxon>Desulfatirhabdiaceae</taxon>
        <taxon>Desulfatirhabdium</taxon>
    </lineage>
</organism>
<dbReference type="AlphaFoldDB" id="A0A7C4RRZ8"/>
<dbReference type="HAMAP" id="MF_00867">
    <property type="entry name" value="KhpB"/>
    <property type="match status" value="1"/>
</dbReference>
<comment type="similarity">
    <text evidence="4">Belongs to the KhpB RNA-binding protein family.</text>
</comment>
<dbReference type="GO" id="GO:0008360">
    <property type="term" value="P:regulation of cell shape"/>
    <property type="evidence" value="ECO:0007669"/>
    <property type="project" value="UniProtKB-KW"/>
</dbReference>
<accession>A0A7C4RRZ8</accession>
<comment type="subcellular location">
    <subcellularLocation>
        <location evidence="4">Cytoplasm</location>
    </subcellularLocation>
</comment>
<protein>
    <recommendedName>
        <fullName evidence="4">RNA-binding protein KhpB</fullName>
    </recommendedName>
    <alternativeName>
        <fullName evidence="4">RNA-binding protein EloR</fullName>
    </alternativeName>
</protein>
<dbReference type="Pfam" id="PF14804">
    <property type="entry name" value="Jag_N"/>
    <property type="match status" value="1"/>
</dbReference>
<dbReference type="InterPro" id="IPR001374">
    <property type="entry name" value="R3H_dom"/>
</dbReference>
<feature type="domain" description="R3H" evidence="6">
    <location>
        <begin position="222"/>
        <end position="288"/>
    </location>
</feature>
<keyword evidence="3 4" id="KW-0961">Cell wall biogenesis/degradation</keyword>
<comment type="function">
    <text evidence="4">A probable RNA chaperone. Forms a complex with KhpA which binds to cellular RNA and controls its expression. Plays a role in peptidoglycan (PG) homeostasis and cell length regulation.</text>
</comment>
<dbReference type="PANTHER" id="PTHR35800:SF1">
    <property type="entry name" value="RNA-BINDING PROTEIN KHPB"/>
    <property type="match status" value="1"/>
</dbReference>
<keyword evidence="1 4" id="KW-0133">Cell shape</keyword>